<dbReference type="Pfam" id="PF02518">
    <property type="entry name" value="HATPase_c"/>
    <property type="match status" value="1"/>
</dbReference>
<keyword evidence="17" id="KW-1185">Reference proteome</keyword>
<protein>
    <recommendedName>
        <fullName evidence="3">histidine kinase</fullName>
        <ecNumber evidence="3">2.7.13.3</ecNumber>
    </recommendedName>
</protein>
<dbReference type="GO" id="GO:0005886">
    <property type="term" value="C:plasma membrane"/>
    <property type="evidence" value="ECO:0007669"/>
    <property type="project" value="UniProtKB-SubCell"/>
</dbReference>
<dbReference type="GO" id="GO:0005524">
    <property type="term" value="F:ATP binding"/>
    <property type="evidence" value="ECO:0007669"/>
    <property type="project" value="UniProtKB-KW"/>
</dbReference>
<dbReference type="GO" id="GO:0000155">
    <property type="term" value="F:phosphorelay sensor kinase activity"/>
    <property type="evidence" value="ECO:0007669"/>
    <property type="project" value="InterPro"/>
</dbReference>
<evidence type="ECO:0000313" key="16">
    <source>
        <dbReference type="EMBL" id="NMG04128.1"/>
    </source>
</evidence>
<feature type="transmembrane region" description="Helical" evidence="14">
    <location>
        <begin position="21"/>
        <end position="41"/>
    </location>
</feature>
<keyword evidence="4" id="KW-1003">Cell membrane</keyword>
<evidence type="ECO:0000256" key="14">
    <source>
        <dbReference type="SAM" id="Phobius"/>
    </source>
</evidence>
<evidence type="ECO:0000256" key="3">
    <source>
        <dbReference type="ARBA" id="ARBA00012438"/>
    </source>
</evidence>
<organism evidence="16 17">
    <name type="scientific">Azoarcus taiwanensis</name>
    <dbReference type="NCBI Taxonomy" id="666964"/>
    <lineage>
        <taxon>Bacteria</taxon>
        <taxon>Pseudomonadati</taxon>
        <taxon>Pseudomonadota</taxon>
        <taxon>Betaproteobacteria</taxon>
        <taxon>Rhodocyclales</taxon>
        <taxon>Zoogloeaceae</taxon>
        <taxon>Azoarcus</taxon>
    </lineage>
</organism>
<dbReference type="PANTHER" id="PTHR43547">
    <property type="entry name" value="TWO-COMPONENT HISTIDINE KINASE"/>
    <property type="match status" value="1"/>
</dbReference>
<comment type="catalytic activity">
    <reaction evidence="1">
        <text>ATP + protein L-histidine = ADP + protein N-phospho-L-histidine.</text>
        <dbReference type="EC" id="2.7.13.3"/>
    </reaction>
</comment>
<dbReference type="InterPro" id="IPR033463">
    <property type="entry name" value="sCache_3"/>
</dbReference>
<dbReference type="Gene3D" id="3.30.565.10">
    <property type="entry name" value="Histidine kinase-like ATPase, C-terminal domain"/>
    <property type="match status" value="1"/>
</dbReference>
<dbReference type="InterPro" id="IPR039506">
    <property type="entry name" value="SPOB_a"/>
</dbReference>
<dbReference type="InterPro" id="IPR003594">
    <property type="entry name" value="HATPase_dom"/>
</dbReference>
<evidence type="ECO:0000256" key="10">
    <source>
        <dbReference type="ARBA" id="ARBA00022840"/>
    </source>
</evidence>
<accession>A0A972FEM3</accession>
<dbReference type="Gene3D" id="3.30.450.20">
    <property type="entry name" value="PAS domain"/>
    <property type="match status" value="2"/>
</dbReference>
<sequence>MTKTAPGSRRASVRRIGFRTQMILFVGTLVVLMLAIQGAYLNQRYAQVIEHQIGQRALAVAKTVAEIPELVAAFDIAEPATVIQPIAEAVRVQTGATFVVVGNRESIRYSHPLPDRLGQRMVGEDNEPALERGEAYVSRATGSLGPSIRGKVPVFDGEGGIVGVVSVGFLADEIEQRVAEALVPNRVLMVLVALLGLGGAVWIASRFKRVILGLEPHEIARRLEEKDAILESIHEGIVAVNAEGDITLLNHAARRFLPDDALALDPVGRPVRDVLPKSRLTEVLENGEAQFDSETWIGDQLVVVNRVPINVDGQIEGAVATFRSRMEILELSRSLIEVRRFADELRAQAHEFSNKLHTIAGLLQLDRPREALELIGQETQVQQRQIAVLKARVADPVLCGMLAGKIIRAGARGIDVDVERDSSMKVRLSGQGREAMLTIVGNLIENACEAQRADGVAPRVRVFFTDMGDDLVFEIDDNGQGVPESLAEAAFESGVSTKGPYRGIGLALVRELCQRHGGEVALEQSELGGACFIAIVGKRHVCAEERHD</sequence>
<feature type="transmembrane region" description="Helical" evidence="14">
    <location>
        <begin position="187"/>
        <end position="204"/>
    </location>
</feature>
<keyword evidence="12" id="KW-0902">Two-component regulatory system</keyword>
<evidence type="ECO:0000256" key="12">
    <source>
        <dbReference type="ARBA" id="ARBA00023012"/>
    </source>
</evidence>
<dbReference type="Proteomes" id="UP000599523">
    <property type="component" value="Unassembled WGS sequence"/>
</dbReference>
<dbReference type="FunFam" id="3.30.450.20:FF:000018">
    <property type="entry name" value="Sensor histidine kinase DcuS"/>
    <property type="match status" value="1"/>
</dbReference>
<evidence type="ECO:0000256" key="6">
    <source>
        <dbReference type="ARBA" id="ARBA00022679"/>
    </source>
</evidence>
<dbReference type="InterPro" id="IPR035965">
    <property type="entry name" value="PAS-like_dom_sf"/>
</dbReference>
<dbReference type="GO" id="GO:0006355">
    <property type="term" value="P:regulation of DNA-templated transcription"/>
    <property type="evidence" value="ECO:0007669"/>
    <property type="project" value="InterPro"/>
</dbReference>
<comment type="subcellular location">
    <subcellularLocation>
        <location evidence="2">Cell membrane</location>
        <topology evidence="2">Multi-pass membrane protein</topology>
    </subcellularLocation>
</comment>
<evidence type="ECO:0000256" key="13">
    <source>
        <dbReference type="ARBA" id="ARBA00023136"/>
    </source>
</evidence>
<reference evidence="16" key="1">
    <citation type="submission" date="2019-12" db="EMBL/GenBank/DDBJ databases">
        <title>Comparative genomics gives insights into the taxonomy of the Azoarcus-Aromatoleum group and reveals separate origins of nif in the plant-associated Azoarcus and non-plant-associated Aromatoleum sub-groups.</title>
        <authorList>
            <person name="Lafos M."/>
            <person name="Maluk M."/>
            <person name="Batista M."/>
            <person name="Junghare M."/>
            <person name="Carmona M."/>
            <person name="Faoro H."/>
            <person name="Cruz L.M."/>
            <person name="Battistoni F."/>
            <person name="De Souza E."/>
            <person name="Pedrosa F."/>
            <person name="Chen W.-M."/>
            <person name="Poole P.S."/>
            <person name="Dixon R.A."/>
            <person name="James E.K."/>
        </authorList>
    </citation>
    <scope>NUCLEOTIDE SEQUENCE</scope>
    <source>
        <strain evidence="16">NSC3</strain>
    </source>
</reference>
<dbReference type="InterPro" id="IPR005467">
    <property type="entry name" value="His_kinase_dom"/>
</dbReference>
<dbReference type="Pfam" id="PF14689">
    <property type="entry name" value="SPOB_a"/>
    <property type="match status" value="1"/>
</dbReference>
<evidence type="ECO:0000256" key="9">
    <source>
        <dbReference type="ARBA" id="ARBA00022777"/>
    </source>
</evidence>
<dbReference type="InterPro" id="IPR013767">
    <property type="entry name" value="PAS_fold"/>
</dbReference>
<dbReference type="Pfam" id="PF17203">
    <property type="entry name" value="sCache_3_2"/>
    <property type="match status" value="1"/>
</dbReference>
<evidence type="ECO:0000256" key="7">
    <source>
        <dbReference type="ARBA" id="ARBA00022692"/>
    </source>
</evidence>
<evidence type="ECO:0000256" key="11">
    <source>
        <dbReference type="ARBA" id="ARBA00022989"/>
    </source>
</evidence>
<keyword evidence="7 14" id="KW-0812">Transmembrane</keyword>
<dbReference type="PRINTS" id="PR00344">
    <property type="entry name" value="BCTRLSENSOR"/>
</dbReference>
<dbReference type="SUPFAM" id="SSF55890">
    <property type="entry name" value="Sporulation response regulatory protein Spo0B"/>
    <property type="match status" value="1"/>
</dbReference>
<evidence type="ECO:0000259" key="15">
    <source>
        <dbReference type="PROSITE" id="PS50109"/>
    </source>
</evidence>
<keyword evidence="8" id="KW-0547">Nucleotide-binding</keyword>
<dbReference type="SUPFAM" id="SSF55785">
    <property type="entry name" value="PYP-like sensor domain (PAS domain)"/>
    <property type="match status" value="1"/>
</dbReference>
<dbReference type="InterPro" id="IPR000014">
    <property type="entry name" value="PAS"/>
</dbReference>
<dbReference type="EMBL" id="WTVM01000096">
    <property type="protein sequence ID" value="NMG04128.1"/>
    <property type="molecule type" value="Genomic_DNA"/>
</dbReference>
<dbReference type="AlphaFoldDB" id="A0A972FEM3"/>
<dbReference type="SUPFAM" id="SSF103190">
    <property type="entry name" value="Sensory domain-like"/>
    <property type="match status" value="1"/>
</dbReference>
<name>A0A972FEM3_9RHOO</name>
<dbReference type="PANTHER" id="PTHR43547:SF10">
    <property type="entry name" value="SENSOR HISTIDINE KINASE DCUS"/>
    <property type="match status" value="1"/>
</dbReference>
<dbReference type="SUPFAM" id="SSF55874">
    <property type="entry name" value="ATPase domain of HSP90 chaperone/DNA topoisomerase II/histidine kinase"/>
    <property type="match status" value="1"/>
</dbReference>
<gene>
    <name evidence="16" type="ORF">GPA21_14310</name>
</gene>
<dbReference type="InterPro" id="IPR016120">
    <property type="entry name" value="Sig_transdc_His_kin_SpoOB"/>
</dbReference>
<dbReference type="InterPro" id="IPR004358">
    <property type="entry name" value="Sig_transdc_His_kin-like_C"/>
</dbReference>
<keyword evidence="9" id="KW-0418">Kinase</keyword>
<dbReference type="RefSeq" id="WP_168988814.1">
    <property type="nucleotide sequence ID" value="NZ_CAWPHM010000326.1"/>
</dbReference>
<dbReference type="PROSITE" id="PS50109">
    <property type="entry name" value="HIS_KIN"/>
    <property type="match status" value="1"/>
</dbReference>
<evidence type="ECO:0000256" key="2">
    <source>
        <dbReference type="ARBA" id="ARBA00004651"/>
    </source>
</evidence>
<evidence type="ECO:0000313" key="17">
    <source>
        <dbReference type="Proteomes" id="UP000599523"/>
    </source>
</evidence>
<dbReference type="InterPro" id="IPR036890">
    <property type="entry name" value="HATPase_C_sf"/>
</dbReference>
<evidence type="ECO:0000256" key="8">
    <source>
        <dbReference type="ARBA" id="ARBA00022741"/>
    </source>
</evidence>
<evidence type="ECO:0000256" key="1">
    <source>
        <dbReference type="ARBA" id="ARBA00000085"/>
    </source>
</evidence>
<keyword evidence="5" id="KW-0597">Phosphoprotein</keyword>
<dbReference type="Pfam" id="PF00989">
    <property type="entry name" value="PAS"/>
    <property type="match status" value="1"/>
</dbReference>
<keyword evidence="6" id="KW-0808">Transferase</keyword>
<evidence type="ECO:0000256" key="4">
    <source>
        <dbReference type="ARBA" id="ARBA00022475"/>
    </source>
</evidence>
<comment type="caution">
    <text evidence="16">The sequence shown here is derived from an EMBL/GenBank/DDBJ whole genome shotgun (WGS) entry which is preliminary data.</text>
</comment>
<keyword evidence="11 14" id="KW-1133">Transmembrane helix</keyword>
<feature type="domain" description="Histidine kinase" evidence="15">
    <location>
        <begin position="347"/>
        <end position="540"/>
    </location>
</feature>
<dbReference type="InterPro" id="IPR029151">
    <property type="entry name" value="Sensor-like_sf"/>
</dbReference>
<dbReference type="EC" id="2.7.13.3" evidence="3"/>
<dbReference type="SMART" id="SM00387">
    <property type="entry name" value="HATPase_c"/>
    <property type="match status" value="1"/>
</dbReference>
<keyword evidence="10" id="KW-0067">ATP-binding</keyword>
<dbReference type="SMART" id="SM00091">
    <property type="entry name" value="PAS"/>
    <property type="match status" value="1"/>
</dbReference>
<evidence type="ECO:0000256" key="5">
    <source>
        <dbReference type="ARBA" id="ARBA00022553"/>
    </source>
</evidence>
<proteinExistence type="predicted"/>
<keyword evidence="13 14" id="KW-0472">Membrane</keyword>
<dbReference type="Gene3D" id="1.10.287.130">
    <property type="match status" value="1"/>
</dbReference>